<evidence type="ECO:0000256" key="13">
    <source>
        <dbReference type="ARBA" id="ARBA00043840"/>
    </source>
</evidence>
<keyword evidence="9 14" id="KW-0408">Iron</keyword>
<evidence type="ECO:0000256" key="5">
    <source>
        <dbReference type="ARBA" id="ARBA00022723"/>
    </source>
</evidence>
<feature type="transmembrane region" description="Helical" evidence="14">
    <location>
        <begin position="111"/>
        <end position="129"/>
    </location>
</feature>
<evidence type="ECO:0000256" key="8">
    <source>
        <dbReference type="ARBA" id="ARBA00022982"/>
    </source>
</evidence>
<dbReference type="Gene3D" id="3.10.120.10">
    <property type="entry name" value="Cytochrome b5-like heme/steroid binding domain"/>
    <property type="match status" value="1"/>
</dbReference>
<organism evidence="16 17">
    <name type="scientific">Pneumocystis wakefieldiae</name>
    <dbReference type="NCBI Taxonomy" id="38082"/>
    <lineage>
        <taxon>Eukaryota</taxon>
        <taxon>Fungi</taxon>
        <taxon>Dikarya</taxon>
        <taxon>Ascomycota</taxon>
        <taxon>Taphrinomycotina</taxon>
        <taxon>Pneumocystomycetes</taxon>
        <taxon>Pneumocystaceae</taxon>
        <taxon>Pneumocystis</taxon>
    </lineage>
</organism>
<accession>A0A899GEK9</accession>
<name>A0A899GEK9_9ASCO</name>
<dbReference type="InterPro" id="IPR001199">
    <property type="entry name" value="Cyt_B5-like_heme/steroid-bd"/>
</dbReference>
<keyword evidence="5 14" id="KW-0479">Metal-binding</keyword>
<keyword evidence="3 14" id="KW-0349">Heme</keyword>
<evidence type="ECO:0000256" key="6">
    <source>
        <dbReference type="ARBA" id="ARBA00022824"/>
    </source>
</evidence>
<evidence type="ECO:0000256" key="4">
    <source>
        <dbReference type="ARBA" id="ARBA00022692"/>
    </source>
</evidence>
<keyword evidence="6" id="KW-0256">Endoplasmic reticulum</keyword>
<evidence type="ECO:0000256" key="3">
    <source>
        <dbReference type="ARBA" id="ARBA00022617"/>
    </source>
</evidence>
<dbReference type="AlphaFoldDB" id="A0A899GEK9"/>
<keyword evidence="17" id="KW-1185">Reference proteome</keyword>
<evidence type="ECO:0000256" key="2">
    <source>
        <dbReference type="ARBA" id="ARBA00022448"/>
    </source>
</evidence>
<evidence type="ECO:0000313" key="17">
    <source>
        <dbReference type="Proteomes" id="UP000663699"/>
    </source>
</evidence>
<evidence type="ECO:0000313" key="16">
    <source>
        <dbReference type="EMBL" id="QSL67027.1"/>
    </source>
</evidence>
<comment type="subcellular location">
    <subcellularLocation>
        <location evidence="1">Endoplasmic reticulum membrane</location>
        <topology evidence="1">Single-pass membrane protein</topology>
        <orientation evidence="1">Cytoplasmic side</orientation>
    </subcellularLocation>
    <subcellularLocation>
        <location evidence="11">Microsome membrane</location>
        <topology evidence="11">Single-pass membrane protein</topology>
        <orientation evidence="11">Cytoplasmic side</orientation>
    </subcellularLocation>
</comment>
<dbReference type="GO" id="GO:0005789">
    <property type="term" value="C:endoplasmic reticulum membrane"/>
    <property type="evidence" value="ECO:0007669"/>
    <property type="project" value="UniProtKB-SubCell"/>
</dbReference>
<dbReference type="PRINTS" id="PR00363">
    <property type="entry name" value="CYTOCHROMEB5"/>
</dbReference>
<keyword evidence="14" id="KW-1133">Transmembrane helix</keyword>
<evidence type="ECO:0000256" key="11">
    <source>
        <dbReference type="ARBA" id="ARBA00037877"/>
    </source>
</evidence>
<dbReference type="GO" id="GO:0020037">
    <property type="term" value="F:heme binding"/>
    <property type="evidence" value="ECO:0007669"/>
    <property type="project" value="UniProtKB-UniRule"/>
</dbReference>
<evidence type="ECO:0000259" key="15">
    <source>
        <dbReference type="PROSITE" id="PS50255"/>
    </source>
</evidence>
<comment type="similarity">
    <text evidence="12 14">Belongs to the cytochrome b5 family.</text>
</comment>
<dbReference type="EMBL" id="CP054547">
    <property type="protein sequence ID" value="QSL67027.1"/>
    <property type="molecule type" value="Genomic_DNA"/>
</dbReference>
<evidence type="ECO:0000256" key="7">
    <source>
        <dbReference type="ARBA" id="ARBA00022848"/>
    </source>
</evidence>
<dbReference type="FunFam" id="3.10.120.10:FF:000002">
    <property type="entry name" value="Cytochrome b5 type B"/>
    <property type="match status" value="1"/>
</dbReference>
<evidence type="ECO:0000256" key="12">
    <source>
        <dbReference type="ARBA" id="ARBA00038168"/>
    </source>
</evidence>
<dbReference type="SUPFAM" id="SSF55856">
    <property type="entry name" value="Cytochrome b5-like heme/steroid binding domain"/>
    <property type="match status" value="1"/>
</dbReference>
<dbReference type="PROSITE" id="PS00191">
    <property type="entry name" value="CYTOCHROME_B5_1"/>
    <property type="match status" value="1"/>
</dbReference>
<sequence>MKENVEIDSLKKIEASEVAKHTTRDDLYIVIDKMVYNVSCFINEHPGGEEVLLDVAGQDATDAFEDVGHSDEARDILKKLVVGKLEGKIGEPASCTKPDSSVPKNNFNLKIYIIAASVAVSASLMYMFLF</sequence>
<protein>
    <recommendedName>
        <fullName evidence="15">Cytochrome b5 heme-binding domain-containing protein</fullName>
    </recommendedName>
</protein>
<comment type="function">
    <text evidence="13">Membrane bound hemoprotein which function as an electron carrier for several membrane bound oxygenases.</text>
</comment>
<dbReference type="PANTHER" id="PTHR19359:SF150">
    <property type="entry name" value="CYTOCHROME B5"/>
    <property type="match status" value="1"/>
</dbReference>
<evidence type="ECO:0000256" key="9">
    <source>
        <dbReference type="ARBA" id="ARBA00023004"/>
    </source>
</evidence>
<dbReference type="SMART" id="SM01117">
    <property type="entry name" value="Cyt-b5"/>
    <property type="match status" value="1"/>
</dbReference>
<reference evidence="16" key="1">
    <citation type="submission" date="2020-06" db="EMBL/GenBank/DDBJ databases">
        <title>Genomes of multiple members of Pneumocystis genus reveal paths to human pathogen Pneumocystis jirovecii.</title>
        <authorList>
            <person name="Cisse O.H."/>
            <person name="Ma L."/>
            <person name="Dekker J."/>
            <person name="Khil P."/>
            <person name="Jo J."/>
            <person name="Brenchley J."/>
            <person name="Blair R."/>
            <person name="Pahar B."/>
            <person name="Chabe M."/>
            <person name="Van Rompay K.A."/>
            <person name="Keesler R."/>
            <person name="Sukura A."/>
            <person name="Hirsch V."/>
            <person name="Kutty G."/>
            <person name="Liu Y."/>
            <person name="Peng L."/>
            <person name="Chen J."/>
            <person name="Song J."/>
            <person name="Weissenbacher-Lang C."/>
            <person name="Xu J."/>
            <person name="Upham N.S."/>
            <person name="Stajich J.E."/>
            <person name="Cuomo C.A."/>
            <person name="Cushion M.T."/>
            <person name="Kovacs J.A."/>
        </authorList>
    </citation>
    <scope>NUCLEOTIDE SEQUENCE</scope>
    <source>
        <strain evidence="16">2A</strain>
    </source>
</reference>
<keyword evidence="10 14" id="KW-0472">Membrane</keyword>
<keyword evidence="7" id="KW-0492">Microsome</keyword>
<dbReference type="Proteomes" id="UP000663699">
    <property type="component" value="Chromosome 16"/>
</dbReference>
<keyword evidence="8" id="KW-0249">Electron transport</keyword>
<dbReference type="PROSITE" id="PS50255">
    <property type="entry name" value="CYTOCHROME_B5_2"/>
    <property type="match status" value="1"/>
</dbReference>
<dbReference type="GO" id="GO:0046872">
    <property type="term" value="F:metal ion binding"/>
    <property type="evidence" value="ECO:0007669"/>
    <property type="project" value="UniProtKB-UniRule"/>
</dbReference>
<evidence type="ECO:0000256" key="10">
    <source>
        <dbReference type="ARBA" id="ARBA00023136"/>
    </source>
</evidence>
<proteinExistence type="inferred from homology"/>
<dbReference type="PANTHER" id="PTHR19359">
    <property type="entry name" value="CYTOCHROME B5"/>
    <property type="match status" value="1"/>
</dbReference>
<dbReference type="InterPro" id="IPR036400">
    <property type="entry name" value="Cyt_B5-like_heme/steroid_sf"/>
</dbReference>
<dbReference type="InterPro" id="IPR050668">
    <property type="entry name" value="Cytochrome_b5"/>
</dbReference>
<dbReference type="OrthoDB" id="260519at2759"/>
<evidence type="ECO:0000256" key="14">
    <source>
        <dbReference type="RuleBase" id="RU362121"/>
    </source>
</evidence>
<dbReference type="Pfam" id="PF00173">
    <property type="entry name" value="Cyt-b5"/>
    <property type="match status" value="1"/>
</dbReference>
<keyword evidence="4 14" id="KW-0812">Transmembrane</keyword>
<feature type="domain" description="Cytochrome b5 heme-binding" evidence="15">
    <location>
        <begin position="10"/>
        <end position="86"/>
    </location>
</feature>
<keyword evidence="2" id="KW-0813">Transport</keyword>
<dbReference type="InterPro" id="IPR018506">
    <property type="entry name" value="Cyt_B5_heme-BS"/>
</dbReference>
<gene>
    <name evidence="16" type="ORF">MERGE_001414</name>
</gene>
<evidence type="ECO:0000256" key="1">
    <source>
        <dbReference type="ARBA" id="ARBA00004131"/>
    </source>
</evidence>